<keyword evidence="1" id="KW-0732">Signal</keyword>
<feature type="signal peptide" evidence="1">
    <location>
        <begin position="1"/>
        <end position="32"/>
    </location>
</feature>
<accession>A0AAU1ZT17</accession>
<proteinExistence type="predicted"/>
<reference evidence="2" key="1">
    <citation type="submission" date="2022-10" db="EMBL/GenBank/DDBJ databases">
        <title>The complete genomes of actinobacterial strains from the NBC collection.</title>
        <authorList>
            <person name="Joergensen T.S."/>
            <person name="Alvarez Arevalo M."/>
            <person name="Sterndorff E.B."/>
            <person name="Faurdal D."/>
            <person name="Vuksanovic O."/>
            <person name="Mourched A.-S."/>
            <person name="Charusanti P."/>
            <person name="Shaw S."/>
            <person name="Blin K."/>
            <person name="Weber T."/>
        </authorList>
    </citation>
    <scope>NUCLEOTIDE SEQUENCE</scope>
    <source>
        <strain evidence="2">NBC_00093</strain>
    </source>
</reference>
<protein>
    <recommendedName>
        <fullName evidence="3">Secreted protein</fullName>
    </recommendedName>
</protein>
<feature type="chain" id="PRO_5043804615" description="Secreted protein" evidence="1">
    <location>
        <begin position="33"/>
        <end position="149"/>
    </location>
</feature>
<dbReference type="EMBL" id="CP108222">
    <property type="protein sequence ID" value="WTT14768.1"/>
    <property type="molecule type" value="Genomic_DNA"/>
</dbReference>
<sequence length="149" mass="15325">MRLKHLHGSMRRTARSVGVTALLAVTSATALAAAPAASAASTASLTVEVPAQVRGEGTSIVSFGSLRIDDGTSVTCVSEYGVSGVWPRPVIATDYQVTAGTTYGISAWEGNKCDWDDPATPRRTQSLGGVTVTPTAADISSGVYRVSIP</sequence>
<organism evidence="2">
    <name type="scientific">Streptomyces sp. NBC_00093</name>
    <dbReference type="NCBI Taxonomy" id="2975649"/>
    <lineage>
        <taxon>Bacteria</taxon>
        <taxon>Bacillati</taxon>
        <taxon>Actinomycetota</taxon>
        <taxon>Actinomycetes</taxon>
        <taxon>Kitasatosporales</taxon>
        <taxon>Streptomycetaceae</taxon>
        <taxon>Streptomyces</taxon>
    </lineage>
</organism>
<dbReference type="AlphaFoldDB" id="A0AAU1ZT17"/>
<name>A0AAU1ZT17_9ACTN</name>
<gene>
    <name evidence="2" type="ORF">OHA22_04140</name>
</gene>
<evidence type="ECO:0000256" key="1">
    <source>
        <dbReference type="SAM" id="SignalP"/>
    </source>
</evidence>
<evidence type="ECO:0008006" key="3">
    <source>
        <dbReference type="Google" id="ProtNLM"/>
    </source>
</evidence>
<evidence type="ECO:0000313" key="2">
    <source>
        <dbReference type="EMBL" id="WTT14768.1"/>
    </source>
</evidence>